<keyword evidence="9" id="KW-1185">Reference proteome</keyword>
<dbReference type="AlphaFoldDB" id="A0A1M5ELH4"/>
<dbReference type="PANTHER" id="PTHR46986:SF1">
    <property type="entry name" value="ENDORIBONUCLEASE YBEY, CHLOROPLASTIC"/>
    <property type="match status" value="1"/>
</dbReference>
<comment type="function">
    <text evidence="7">Single strand-specific metallo-endoribonuclease involved in late-stage 70S ribosome quality control and in maturation of the 3' terminus of the 16S rRNA.</text>
</comment>
<dbReference type="GO" id="GO:0004222">
    <property type="term" value="F:metalloendopeptidase activity"/>
    <property type="evidence" value="ECO:0007669"/>
    <property type="project" value="InterPro"/>
</dbReference>
<dbReference type="SUPFAM" id="SSF55486">
    <property type="entry name" value="Metalloproteases ('zincins'), catalytic domain"/>
    <property type="match status" value="1"/>
</dbReference>
<keyword evidence="3 7" id="KW-0479">Metal-binding</keyword>
<keyword evidence="2 7" id="KW-0540">Nuclease</keyword>
<protein>
    <recommendedName>
        <fullName evidence="7">Endoribonuclease YbeY</fullName>
        <ecNumber evidence="7">3.1.-.-</ecNumber>
    </recommendedName>
</protein>
<feature type="binding site" evidence="7">
    <location>
        <position position="118"/>
    </location>
    <ligand>
        <name>Zn(2+)</name>
        <dbReference type="ChEBI" id="CHEBI:29105"/>
        <note>catalytic</note>
    </ligand>
</feature>
<keyword evidence="5 7" id="KW-0378">Hydrolase</keyword>
<name>A0A1M5ELH4_9BACT</name>
<dbReference type="Pfam" id="PF02130">
    <property type="entry name" value="YbeY"/>
    <property type="match status" value="1"/>
</dbReference>
<keyword evidence="6 7" id="KW-0862">Zinc</keyword>
<comment type="similarity">
    <text evidence="1 7">Belongs to the endoribonuclease YbeY family.</text>
</comment>
<dbReference type="PROSITE" id="PS01306">
    <property type="entry name" value="UPF0054"/>
    <property type="match status" value="1"/>
</dbReference>
<dbReference type="GO" id="GO:0008270">
    <property type="term" value="F:zinc ion binding"/>
    <property type="evidence" value="ECO:0007669"/>
    <property type="project" value="UniProtKB-UniRule"/>
</dbReference>
<dbReference type="InterPro" id="IPR023091">
    <property type="entry name" value="MetalPrtase_cat_dom_sf_prd"/>
</dbReference>
<evidence type="ECO:0000256" key="7">
    <source>
        <dbReference type="HAMAP-Rule" id="MF_00009"/>
    </source>
</evidence>
<dbReference type="Gene3D" id="3.40.390.30">
    <property type="entry name" value="Metalloproteases ('zincins'), catalytic domain"/>
    <property type="match status" value="1"/>
</dbReference>
<dbReference type="GO" id="GO:0004521">
    <property type="term" value="F:RNA endonuclease activity"/>
    <property type="evidence" value="ECO:0007669"/>
    <property type="project" value="UniProtKB-UniRule"/>
</dbReference>
<dbReference type="GO" id="GO:0006364">
    <property type="term" value="P:rRNA processing"/>
    <property type="evidence" value="ECO:0007669"/>
    <property type="project" value="UniProtKB-UniRule"/>
</dbReference>
<feature type="binding site" evidence="7">
    <location>
        <position position="108"/>
    </location>
    <ligand>
        <name>Zn(2+)</name>
        <dbReference type="ChEBI" id="CHEBI:29105"/>
        <note>catalytic</note>
    </ligand>
</feature>
<dbReference type="Proteomes" id="UP000184164">
    <property type="component" value="Unassembled WGS sequence"/>
</dbReference>
<dbReference type="STRING" id="1484053.SAMN05444274_10978"/>
<gene>
    <name evidence="7" type="primary">ybeY</name>
    <name evidence="8" type="ORF">SAMN05444274_10978</name>
</gene>
<keyword evidence="4 7" id="KW-0255">Endonuclease</keyword>
<evidence type="ECO:0000256" key="5">
    <source>
        <dbReference type="ARBA" id="ARBA00022801"/>
    </source>
</evidence>
<comment type="cofactor">
    <cofactor evidence="7">
        <name>Zn(2+)</name>
        <dbReference type="ChEBI" id="CHEBI:29105"/>
    </cofactor>
    <text evidence="7">Binds 1 zinc ion.</text>
</comment>
<evidence type="ECO:0000256" key="6">
    <source>
        <dbReference type="ARBA" id="ARBA00022833"/>
    </source>
</evidence>
<reference evidence="8 9" key="1">
    <citation type="submission" date="2016-11" db="EMBL/GenBank/DDBJ databases">
        <authorList>
            <person name="Jaros S."/>
            <person name="Januszkiewicz K."/>
            <person name="Wedrychowicz H."/>
        </authorList>
    </citation>
    <scope>NUCLEOTIDE SEQUENCE [LARGE SCALE GENOMIC DNA]</scope>
    <source>
        <strain evidence="8 9">DSM 26910</strain>
    </source>
</reference>
<comment type="subcellular location">
    <subcellularLocation>
        <location evidence="7">Cytoplasm</location>
    </subcellularLocation>
</comment>
<proteinExistence type="inferred from homology"/>
<dbReference type="GO" id="GO:0005737">
    <property type="term" value="C:cytoplasm"/>
    <property type="evidence" value="ECO:0007669"/>
    <property type="project" value="UniProtKB-SubCell"/>
</dbReference>
<keyword evidence="7" id="KW-0963">Cytoplasm</keyword>
<evidence type="ECO:0000313" key="8">
    <source>
        <dbReference type="EMBL" id="SHF79882.1"/>
    </source>
</evidence>
<dbReference type="EC" id="3.1.-.-" evidence="7"/>
<organism evidence="8 9">
    <name type="scientific">Mariniphaga anaerophila</name>
    <dbReference type="NCBI Taxonomy" id="1484053"/>
    <lineage>
        <taxon>Bacteria</taxon>
        <taxon>Pseudomonadati</taxon>
        <taxon>Bacteroidota</taxon>
        <taxon>Bacteroidia</taxon>
        <taxon>Marinilabiliales</taxon>
        <taxon>Prolixibacteraceae</taxon>
        <taxon>Mariniphaga</taxon>
    </lineage>
</organism>
<evidence type="ECO:0000256" key="1">
    <source>
        <dbReference type="ARBA" id="ARBA00010875"/>
    </source>
</evidence>
<dbReference type="InterPro" id="IPR002036">
    <property type="entry name" value="YbeY"/>
</dbReference>
<sequence>MSKIEFYFEEIEPLKLNRKLIQQAVDFLVENEGKLPGEVSVIFCSDDYLLKINEQYLHHDYYTDIVTFDYVENSVISGDLFISVDRVEDNAGQLGVDFDKELSRVVLHGVLHLVGYKDKTDEEKVVMRGKEDFYLVKAGF</sequence>
<dbReference type="NCBIfam" id="TIGR00043">
    <property type="entry name" value="rRNA maturation RNase YbeY"/>
    <property type="match status" value="1"/>
</dbReference>
<dbReference type="EMBL" id="FQUM01000009">
    <property type="protein sequence ID" value="SHF79882.1"/>
    <property type="molecule type" value="Genomic_DNA"/>
</dbReference>
<dbReference type="HAMAP" id="MF_00009">
    <property type="entry name" value="Endoribonucl_YbeY"/>
    <property type="match status" value="1"/>
</dbReference>
<evidence type="ECO:0000256" key="3">
    <source>
        <dbReference type="ARBA" id="ARBA00022723"/>
    </source>
</evidence>
<dbReference type="RefSeq" id="WP_217651642.1">
    <property type="nucleotide sequence ID" value="NZ_FQUM01000009.1"/>
</dbReference>
<accession>A0A1M5ELH4</accession>
<feature type="binding site" evidence="7">
    <location>
        <position position="112"/>
    </location>
    <ligand>
        <name>Zn(2+)</name>
        <dbReference type="ChEBI" id="CHEBI:29105"/>
        <note>catalytic</note>
    </ligand>
</feature>
<keyword evidence="7" id="KW-0698">rRNA processing</keyword>
<dbReference type="InterPro" id="IPR020549">
    <property type="entry name" value="YbeY_CS"/>
</dbReference>
<dbReference type="PANTHER" id="PTHR46986">
    <property type="entry name" value="ENDORIBONUCLEASE YBEY, CHLOROPLASTIC"/>
    <property type="match status" value="1"/>
</dbReference>
<evidence type="ECO:0000256" key="4">
    <source>
        <dbReference type="ARBA" id="ARBA00022759"/>
    </source>
</evidence>
<keyword evidence="7" id="KW-0690">Ribosome biogenesis</keyword>
<evidence type="ECO:0000313" key="9">
    <source>
        <dbReference type="Proteomes" id="UP000184164"/>
    </source>
</evidence>
<evidence type="ECO:0000256" key="2">
    <source>
        <dbReference type="ARBA" id="ARBA00022722"/>
    </source>
</evidence>